<protein>
    <submittedName>
        <fullName evidence="1">Uncharacterized protein</fullName>
    </submittedName>
</protein>
<reference evidence="2" key="1">
    <citation type="submission" date="2020-02" db="EMBL/GenBank/DDBJ databases">
        <authorList>
            <person name="Olsen N.S."/>
            <person name="Forero-Junco L."/>
            <person name="Kot W."/>
            <person name="Hansen L.H."/>
        </authorList>
    </citation>
    <scope>NUCLEOTIDE SEQUENCE [LARGE SCALE GENOMIC DNA]</scope>
</reference>
<dbReference type="Proteomes" id="UP000501777">
    <property type="component" value="Genome"/>
</dbReference>
<proteinExistence type="predicted"/>
<organism evidence="1 2">
    <name type="scientific">Pseudomonas phage chunk</name>
    <dbReference type="NCBI Taxonomy" id="2719597"/>
    <lineage>
        <taxon>Viruses</taxon>
        <taxon>Duplodnaviria</taxon>
        <taxon>Heunggongvirae</taxon>
        <taxon>Uroviricota</taxon>
        <taxon>Caudoviricetes</taxon>
        <taxon>Lindbergviridae</taxon>
        <taxon>Pbunavirus</taxon>
        <taxon>Pbunavirus LS1</taxon>
    </lineage>
</organism>
<evidence type="ECO:0000313" key="2">
    <source>
        <dbReference type="Proteomes" id="UP000501777"/>
    </source>
</evidence>
<gene>
    <name evidence="1" type="ORF">chunk_75</name>
</gene>
<name>A0A6G9LRX6_9CAUD</name>
<sequence length="83" mass="8729">MVDCGKFVDGGSRILCGEWVDYGKSTILTGFFGSAAPGLLGITETGNLGRALVPRGLEALIRILPGFGCSRKSILQRKSIAQS</sequence>
<accession>A0A6G9LRX6</accession>
<evidence type="ECO:0000313" key="1">
    <source>
        <dbReference type="EMBL" id="QIQ67729.1"/>
    </source>
</evidence>
<dbReference type="EMBL" id="MT119376">
    <property type="protein sequence ID" value="QIQ67729.1"/>
    <property type="molecule type" value="Genomic_DNA"/>
</dbReference>